<dbReference type="PANTHER" id="PTHR31562:SF4">
    <property type="entry name" value="DUF268 DOMAIN-CONTAINING PROTEIN-RELATED"/>
    <property type="match status" value="1"/>
</dbReference>
<reference evidence="2" key="1">
    <citation type="submission" date="2022-11" db="UniProtKB">
        <authorList>
            <consortium name="WormBaseParasite"/>
        </authorList>
    </citation>
    <scope>IDENTIFICATION</scope>
</reference>
<evidence type="ECO:0000313" key="2">
    <source>
        <dbReference type="WBParaSite" id="PDA_v2.g503.t1"/>
    </source>
</evidence>
<protein>
    <submittedName>
        <fullName evidence="2">Glycosyltransferase</fullName>
    </submittedName>
</protein>
<proteinExistence type="predicted"/>
<accession>A0A914QTL5</accession>
<dbReference type="InterPro" id="IPR004988">
    <property type="entry name" value="DUF273"/>
</dbReference>
<sequence>MKYANKCNQTDFYFKRHCILANFMEDNSKTIEYVLYIDADMAVINPCHRIQDYIDDDPEIDMIFYERYFNHEFAAGSFIIRNTNYSISILRYWSEYSFRVPKSFHGTDNGAIHQVFMDLSFNETSKQKQCYDLWEISENYEDLFTFQACTKDALSKISPFIINNKIKIIPKMSPGWVRDGWLTNTLWSSEDFMLHGFKEAEISIGKWAFPFLDKFNMSKCHYGDASFPNFKYVKDYVATEERVRNLLGLETMKVHTNYVNFLRKIQLIRFVQSKDKNKVNPFL</sequence>
<dbReference type="Gene3D" id="3.90.550.10">
    <property type="entry name" value="Spore Coat Polysaccharide Biosynthesis Protein SpsA, Chain A"/>
    <property type="match status" value="1"/>
</dbReference>
<dbReference type="InterPro" id="IPR029044">
    <property type="entry name" value="Nucleotide-diphossugar_trans"/>
</dbReference>
<dbReference type="Pfam" id="PF03314">
    <property type="entry name" value="DUF273"/>
    <property type="match status" value="1"/>
</dbReference>
<keyword evidence="1" id="KW-1185">Reference proteome</keyword>
<dbReference type="WBParaSite" id="PDA_v2.g503.t1">
    <property type="protein sequence ID" value="PDA_v2.g503.t1"/>
    <property type="gene ID" value="PDA_v2.g503"/>
</dbReference>
<dbReference type="Proteomes" id="UP000887578">
    <property type="component" value="Unplaced"/>
</dbReference>
<evidence type="ECO:0000313" key="1">
    <source>
        <dbReference type="Proteomes" id="UP000887578"/>
    </source>
</evidence>
<dbReference type="PANTHER" id="PTHR31562">
    <property type="entry name" value="PROTEIN CBG18972"/>
    <property type="match status" value="1"/>
</dbReference>
<dbReference type="AlphaFoldDB" id="A0A914QTL5"/>
<name>A0A914QTL5_9BILA</name>
<organism evidence="1 2">
    <name type="scientific">Panagrolaimus davidi</name>
    <dbReference type="NCBI Taxonomy" id="227884"/>
    <lineage>
        <taxon>Eukaryota</taxon>
        <taxon>Metazoa</taxon>
        <taxon>Ecdysozoa</taxon>
        <taxon>Nematoda</taxon>
        <taxon>Chromadorea</taxon>
        <taxon>Rhabditida</taxon>
        <taxon>Tylenchina</taxon>
        <taxon>Panagrolaimomorpha</taxon>
        <taxon>Panagrolaimoidea</taxon>
        <taxon>Panagrolaimidae</taxon>
        <taxon>Panagrolaimus</taxon>
    </lineage>
</organism>